<sequence length="340" mass="38438">MNKKKWIVVAFALILVVAASLSTALKPQNQPTMEEKLASESFNQLFNKDAGFQEEVREPGNNQSRILVIPIKGAIAANSTSYQQELILDTIEQIRQDETIKAVLLEIDTPGGAVYETREAYDLFKEVMAERDIPVYASMGAVAASAGYYFATLADKIYATPETITGSIGVITSGMNMQELFEKIGIDQYVFKSGDLKDMGSNHREMTEEEKMVMQNYINESFDRFVHVVMEGRGMSEEQVRELADGRIYTASQAVKNGLIDDLKYYRQVIDLIREENNLEGAEVFEKISSKDKFASLFSPFMKSEPNYAEQFDQVINRIEEAQKVKVEYRWEGGFDHASK</sequence>
<protein>
    <submittedName>
        <fullName evidence="7">Signal peptide peptidase SppA, 36K type</fullName>
    </submittedName>
</protein>
<comment type="similarity">
    <text evidence="1">Belongs to the peptidase S49 family.</text>
</comment>
<accession>H3NJY9</accession>
<evidence type="ECO:0000256" key="3">
    <source>
        <dbReference type="ARBA" id="ARBA00022801"/>
    </source>
</evidence>
<feature type="domain" description="Peptidase S49" evidence="6">
    <location>
        <begin position="131"/>
        <end position="279"/>
    </location>
</feature>
<dbReference type="GO" id="GO:0006508">
    <property type="term" value="P:proteolysis"/>
    <property type="evidence" value="ECO:0007669"/>
    <property type="project" value="UniProtKB-KW"/>
</dbReference>
<dbReference type="InterPro" id="IPR002142">
    <property type="entry name" value="Peptidase_S49"/>
</dbReference>
<dbReference type="AlphaFoldDB" id="H3NJY9"/>
<organism evidence="7 8">
    <name type="scientific">Facklamia languida CCUG 37842</name>
    <dbReference type="NCBI Taxonomy" id="883113"/>
    <lineage>
        <taxon>Bacteria</taxon>
        <taxon>Bacillati</taxon>
        <taxon>Bacillota</taxon>
        <taxon>Bacilli</taxon>
        <taxon>Lactobacillales</taxon>
        <taxon>Aerococcaceae</taxon>
        <taxon>Facklamia</taxon>
    </lineage>
</organism>
<dbReference type="CDD" id="cd07023">
    <property type="entry name" value="S49_Sppa_N_C"/>
    <property type="match status" value="1"/>
</dbReference>
<proteinExistence type="inferred from homology"/>
<dbReference type="Pfam" id="PF01343">
    <property type="entry name" value="Peptidase_S49"/>
    <property type="match status" value="1"/>
</dbReference>
<dbReference type="OrthoDB" id="9764363at2"/>
<dbReference type="InterPro" id="IPR029045">
    <property type="entry name" value="ClpP/crotonase-like_dom_sf"/>
</dbReference>
<dbReference type="EMBL" id="AGEG01000014">
    <property type="protein sequence ID" value="EHR36506.1"/>
    <property type="molecule type" value="Genomic_DNA"/>
</dbReference>
<keyword evidence="3" id="KW-0378">Hydrolase</keyword>
<dbReference type="Gene3D" id="3.90.226.10">
    <property type="entry name" value="2-enoyl-CoA Hydratase, Chain A, domain 1"/>
    <property type="match status" value="2"/>
</dbReference>
<gene>
    <name evidence="7" type="ORF">HMPREF9708_01178</name>
</gene>
<reference evidence="7 8" key="1">
    <citation type="submission" date="2012-01" db="EMBL/GenBank/DDBJ databases">
        <title>The Genome Sequence of Facklamia languida CCUG 37842.</title>
        <authorList>
            <consortium name="The Broad Institute Genome Sequencing Platform"/>
            <person name="Earl A."/>
            <person name="Ward D."/>
            <person name="Feldgarden M."/>
            <person name="Gevers D."/>
            <person name="Huys G."/>
            <person name="Young S.K."/>
            <person name="Zeng Q."/>
            <person name="Gargeya S."/>
            <person name="Fitzgerald M."/>
            <person name="Haas B."/>
            <person name="Abouelleil A."/>
            <person name="Alvarado L."/>
            <person name="Arachchi H.M."/>
            <person name="Berlin A."/>
            <person name="Chapman S.B."/>
            <person name="Gearin G."/>
            <person name="Goldberg J."/>
            <person name="Griggs A."/>
            <person name="Gujja S."/>
            <person name="Hansen M."/>
            <person name="Heiman D."/>
            <person name="Howarth C."/>
            <person name="Larimer J."/>
            <person name="Lui A."/>
            <person name="MacDonald P.J.P."/>
            <person name="McCowen C."/>
            <person name="Montmayeur A."/>
            <person name="Murphy C."/>
            <person name="Neiman D."/>
            <person name="Pearson M."/>
            <person name="Priest M."/>
            <person name="Roberts A."/>
            <person name="Saif S."/>
            <person name="Shea T."/>
            <person name="Sisk P."/>
            <person name="Stolte C."/>
            <person name="Sykes S."/>
            <person name="Wortman J."/>
            <person name="Nusbaum C."/>
            <person name="Birren B."/>
        </authorList>
    </citation>
    <scope>NUCLEOTIDE SEQUENCE [LARGE SCALE GENOMIC DNA]</scope>
    <source>
        <strain evidence="7 8">CCUG 37842</strain>
    </source>
</reference>
<dbReference type="PANTHER" id="PTHR42987">
    <property type="entry name" value="PEPTIDASE S49"/>
    <property type="match status" value="1"/>
</dbReference>
<dbReference type="STRING" id="883113.HMPREF9708_01178"/>
<dbReference type="NCBIfam" id="TIGR00706">
    <property type="entry name" value="SppA_dom"/>
    <property type="match status" value="1"/>
</dbReference>
<keyword evidence="4" id="KW-0720">Serine protease</keyword>
<dbReference type="GO" id="GO:0008236">
    <property type="term" value="F:serine-type peptidase activity"/>
    <property type="evidence" value="ECO:0007669"/>
    <property type="project" value="UniProtKB-KW"/>
</dbReference>
<evidence type="ECO:0000256" key="4">
    <source>
        <dbReference type="ARBA" id="ARBA00022825"/>
    </source>
</evidence>
<keyword evidence="5" id="KW-0732">Signal</keyword>
<keyword evidence="2" id="KW-0645">Protease</keyword>
<evidence type="ECO:0000256" key="1">
    <source>
        <dbReference type="ARBA" id="ARBA00008683"/>
    </source>
</evidence>
<evidence type="ECO:0000259" key="6">
    <source>
        <dbReference type="Pfam" id="PF01343"/>
    </source>
</evidence>
<feature type="chain" id="PRO_5003590097" evidence="5">
    <location>
        <begin position="25"/>
        <end position="340"/>
    </location>
</feature>
<dbReference type="eggNOG" id="COG0616">
    <property type="taxonomic scope" value="Bacteria"/>
</dbReference>
<feature type="signal peptide" evidence="5">
    <location>
        <begin position="1"/>
        <end position="24"/>
    </location>
</feature>
<dbReference type="RefSeq" id="WP_006309362.1">
    <property type="nucleotide sequence ID" value="NZ_JH601133.1"/>
</dbReference>
<dbReference type="HOGENOM" id="CLU_046540_0_1_9"/>
<dbReference type="Proteomes" id="UP000006190">
    <property type="component" value="Unassembled WGS sequence"/>
</dbReference>
<dbReference type="SUPFAM" id="SSF52096">
    <property type="entry name" value="ClpP/crotonase"/>
    <property type="match status" value="1"/>
</dbReference>
<dbReference type="PATRIC" id="fig|883113.3.peg.1173"/>
<comment type="caution">
    <text evidence="7">The sequence shown here is derived from an EMBL/GenBank/DDBJ whole genome shotgun (WGS) entry which is preliminary data.</text>
</comment>
<evidence type="ECO:0000313" key="7">
    <source>
        <dbReference type="EMBL" id="EHR36506.1"/>
    </source>
</evidence>
<evidence type="ECO:0000256" key="2">
    <source>
        <dbReference type="ARBA" id="ARBA00022670"/>
    </source>
</evidence>
<evidence type="ECO:0000313" key="8">
    <source>
        <dbReference type="Proteomes" id="UP000006190"/>
    </source>
</evidence>
<name>H3NJY9_9LACT</name>
<dbReference type="PANTHER" id="PTHR42987:SF7">
    <property type="entry name" value="SIGNAL PEPTIDE PEPTIDASE SPPA-RELATED"/>
    <property type="match status" value="1"/>
</dbReference>
<keyword evidence="8" id="KW-1185">Reference proteome</keyword>
<dbReference type="InterPro" id="IPR004635">
    <property type="entry name" value="Pept_S49_SppA"/>
</dbReference>
<evidence type="ECO:0000256" key="5">
    <source>
        <dbReference type="SAM" id="SignalP"/>
    </source>
</evidence>
<dbReference type="InterPro" id="IPR047272">
    <property type="entry name" value="S49_SppA_C"/>
</dbReference>